<keyword evidence="1" id="KW-0479">Metal-binding</keyword>
<dbReference type="GO" id="GO:0018773">
    <property type="term" value="F:acetylpyruvate hydrolase activity"/>
    <property type="evidence" value="ECO:0007669"/>
    <property type="project" value="TreeGrafter"/>
</dbReference>
<feature type="domain" description="Fumarylacetoacetase-like C-terminal" evidence="2">
    <location>
        <begin position="45"/>
        <end position="212"/>
    </location>
</feature>
<dbReference type="SUPFAM" id="SSF56529">
    <property type="entry name" value="FAH"/>
    <property type="match status" value="1"/>
</dbReference>
<dbReference type="Pfam" id="PF01557">
    <property type="entry name" value="FAA_hydrolase"/>
    <property type="match status" value="1"/>
</dbReference>
<dbReference type="OrthoDB" id="9805307at2"/>
<sequence length="233" mass="25575">MPSSTLYQTLTIVLKLIKEGSLFVQNSVRLIQPEAQTHKPITPAKIVCVGRNYVDHIKELNNEVPDQPVYFLKPNSAISNTLYSVLGEPLHYETEICFLVEQGKLIAAGVGLDITKRGLQSQLKAKSLPWERAKAFDGSALFSDFVAIDSLSQQLQLKLWIDSVLVQQGGISLMLHKPDAVLADIAEFMTLQDGDILMTGTPKGVGQIVAGQRFVAQLLDGEQCLTEVSWVAV</sequence>
<dbReference type="AlphaFoldDB" id="A0A368MYE8"/>
<organism evidence="3 4">
    <name type="scientific">Corallincola holothuriorum</name>
    <dbReference type="NCBI Taxonomy" id="2282215"/>
    <lineage>
        <taxon>Bacteria</taxon>
        <taxon>Pseudomonadati</taxon>
        <taxon>Pseudomonadota</taxon>
        <taxon>Gammaproteobacteria</taxon>
        <taxon>Alteromonadales</taxon>
        <taxon>Psychromonadaceae</taxon>
        <taxon>Corallincola</taxon>
    </lineage>
</organism>
<evidence type="ECO:0000313" key="4">
    <source>
        <dbReference type="Proteomes" id="UP000252558"/>
    </source>
</evidence>
<dbReference type="PANTHER" id="PTHR11820">
    <property type="entry name" value="ACYLPYRUVASE"/>
    <property type="match status" value="1"/>
</dbReference>
<dbReference type="InterPro" id="IPR036663">
    <property type="entry name" value="Fumarylacetoacetase_C_sf"/>
</dbReference>
<protein>
    <submittedName>
        <fullName evidence="3">FAA hydrolase family protein</fullName>
    </submittedName>
</protein>
<gene>
    <name evidence="3" type="ORF">DU002_19060</name>
</gene>
<dbReference type="InterPro" id="IPR011234">
    <property type="entry name" value="Fumarylacetoacetase-like_C"/>
</dbReference>
<reference evidence="3 4" key="1">
    <citation type="submission" date="2018-07" db="EMBL/GenBank/DDBJ databases">
        <title>Corallincola holothuriorum sp. nov., a new facultative anaerobe isolated from sea cucumber Apostichopus japonicus.</title>
        <authorList>
            <person name="Xia H."/>
        </authorList>
    </citation>
    <scope>NUCLEOTIDE SEQUENCE [LARGE SCALE GENOMIC DNA]</scope>
    <source>
        <strain evidence="3 4">C4</strain>
    </source>
</reference>
<proteinExistence type="predicted"/>
<dbReference type="Gene3D" id="3.90.850.10">
    <property type="entry name" value="Fumarylacetoacetase-like, C-terminal domain"/>
    <property type="match status" value="1"/>
</dbReference>
<comment type="caution">
    <text evidence="3">The sequence shown here is derived from an EMBL/GenBank/DDBJ whole genome shotgun (WGS) entry which is preliminary data.</text>
</comment>
<dbReference type="Proteomes" id="UP000252558">
    <property type="component" value="Unassembled WGS sequence"/>
</dbReference>
<name>A0A368MYE8_9GAMM</name>
<dbReference type="GO" id="GO:0046872">
    <property type="term" value="F:metal ion binding"/>
    <property type="evidence" value="ECO:0007669"/>
    <property type="project" value="UniProtKB-KW"/>
</dbReference>
<dbReference type="PANTHER" id="PTHR11820:SF7">
    <property type="entry name" value="ACYLPYRUVASE FAHD1, MITOCHONDRIAL"/>
    <property type="match status" value="1"/>
</dbReference>
<evidence type="ECO:0000259" key="2">
    <source>
        <dbReference type="Pfam" id="PF01557"/>
    </source>
</evidence>
<accession>A0A368MYE8</accession>
<keyword evidence="3" id="KW-0378">Hydrolase</keyword>
<evidence type="ECO:0000313" key="3">
    <source>
        <dbReference type="EMBL" id="RCU43228.1"/>
    </source>
</evidence>
<dbReference type="EMBL" id="QPID01000018">
    <property type="protein sequence ID" value="RCU43228.1"/>
    <property type="molecule type" value="Genomic_DNA"/>
</dbReference>
<keyword evidence="4" id="KW-1185">Reference proteome</keyword>
<evidence type="ECO:0000256" key="1">
    <source>
        <dbReference type="ARBA" id="ARBA00022723"/>
    </source>
</evidence>